<dbReference type="SMART" id="SM00796">
    <property type="entry name" value="AHS1"/>
    <property type="match status" value="1"/>
</dbReference>
<evidence type="ECO:0000313" key="5">
    <source>
        <dbReference type="EMBL" id="ACU93931.1"/>
    </source>
</evidence>
<dbReference type="GO" id="GO:0016787">
    <property type="term" value="F:hydrolase activity"/>
    <property type="evidence" value="ECO:0007669"/>
    <property type="project" value="UniProtKB-KW"/>
</dbReference>
<dbReference type="InterPro" id="IPR010016">
    <property type="entry name" value="PxpB"/>
</dbReference>
<evidence type="ECO:0000256" key="2">
    <source>
        <dbReference type="ARBA" id="ARBA00022801"/>
    </source>
</evidence>
<dbReference type="NCBIfam" id="TIGR00370">
    <property type="entry name" value="5-oxoprolinase subunit PxpB"/>
    <property type="match status" value="1"/>
</dbReference>
<feature type="domain" description="Carboxyltransferase" evidence="4">
    <location>
        <begin position="4"/>
        <end position="205"/>
    </location>
</feature>
<keyword evidence="1" id="KW-0547">Nucleotide-binding</keyword>
<dbReference type="Gene3D" id="2.40.100.10">
    <property type="entry name" value="Cyclophilin-like"/>
    <property type="match status" value="1"/>
</dbReference>
<gene>
    <name evidence="5" type="ordered locus">Ccur_02000</name>
</gene>
<dbReference type="AlphaFoldDB" id="C7MLZ1"/>
<keyword evidence="2" id="KW-0378">Hydrolase</keyword>
<dbReference type="Proteomes" id="UP000000954">
    <property type="component" value="Chromosome"/>
</dbReference>
<dbReference type="InterPro" id="IPR029000">
    <property type="entry name" value="Cyclophilin-like_dom_sf"/>
</dbReference>
<keyword evidence="6" id="KW-1185">Reference proteome</keyword>
<protein>
    <recommendedName>
        <fullName evidence="4">Carboxyltransferase domain-containing protein</fullName>
    </recommendedName>
</protein>
<dbReference type="PANTHER" id="PTHR34698">
    <property type="entry name" value="5-OXOPROLINASE SUBUNIT B"/>
    <property type="match status" value="1"/>
</dbReference>
<proteinExistence type="predicted"/>
<accession>C7MLZ1</accession>
<dbReference type="OrthoDB" id="9768696at2"/>
<dbReference type="Gene3D" id="3.30.1360.40">
    <property type="match status" value="1"/>
</dbReference>
<evidence type="ECO:0000256" key="3">
    <source>
        <dbReference type="ARBA" id="ARBA00022840"/>
    </source>
</evidence>
<dbReference type="GO" id="GO:0005524">
    <property type="term" value="F:ATP binding"/>
    <property type="evidence" value="ECO:0007669"/>
    <property type="project" value="UniProtKB-KW"/>
</dbReference>
<dbReference type="eggNOG" id="COG2049">
    <property type="taxonomic scope" value="Bacteria"/>
</dbReference>
<dbReference type="PANTHER" id="PTHR34698:SF2">
    <property type="entry name" value="5-OXOPROLINASE SUBUNIT B"/>
    <property type="match status" value="1"/>
</dbReference>
<reference evidence="5 6" key="1">
    <citation type="journal article" date="2009" name="Stand. Genomic Sci.">
        <title>Complete genome sequence of Cryptobacterium curtum type strain (12-3).</title>
        <authorList>
            <person name="Mavrommatis K."/>
            <person name="Pukall R."/>
            <person name="Rohde C."/>
            <person name="Chen F."/>
            <person name="Sims D."/>
            <person name="Brettin T."/>
            <person name="Kuske C."/>
            <person name="Detter J.C."/>
            <person name="Han C."/>
            <person name="Lapidus A."/>
            <person name="Copeland A."/>
            <person name="Glavina Del Rio T."/>
            <person name="Nolan M."/>
            <person name="Lucas S."/>
            <person name="Tice H."/>
            <person name="Cheng J.F."/>
            <person name="Bruce D."/>
            <person name="Goodwin L."/>
            <person name="Pitluck S."/>
            <person name="Ovchinnikova G."/>
            <person name="Pati A."/>
            <person name="Ivanova N."/>
            <person name="Chen A."/>
            <person name="Palaniappan K."/>
            <person name="Chain P."/>
            <person name="D'haeseleer P."/>
            <person name="Goker M."/>
            <person name="Bristow J."/>
            <person name="Eisen J.A."/>
            <person name="Markowitz V."/>
            <person name="Hugenholtz P."/>
            <person name="Rohde M."/>
            <person name="Klenk H.P."/>
            <person name="Kyrpides N.C."/>
        </authorList>
    </citation>
    <scope>NUCLEOTIDE SEQUENCE [LARGE SCALE GENOMIC DNA]</scope>
    <source>
        <strain evidence="6">ATCC 700683 / DSM 15641 / 12-3</strain>
    </source>
</reference>
<name>C7MLZ1_CRYCD</name>
<keyword evidence="3" id="KW-0067">ATP-binding</keyword>
<dbReference type="InterPro" id="IPR003833">
    <property type="entry name" value="CT_C_D"/>
</dbReference>
<dbReference type="SUPFAM" id="SSF160467">
    <property type="entry name" value="PH0987 N-terminal domain-like"/>
    <property type="match status" value="1"/>
</dbReference>
<dbReference type="EMBL" id="CP001682">
    <property type="protein sequence ID" value="ACU93931.1"/>
    <property type="molecule type" value="Genomic_DNA"/>
</dbReference>
<dbReference type="KEGG" id="ccu:Ccur_02000"/>
<dbReference type="RefSeq" id="WP_012802620.1">
    <property type="nucleotide sequence ID" value="NC_013170.1"/>
</dbReference>
<sequence length="242" mass="26021">MAAFNITIAGDSALNLVFSDTISEETSTLIRLASESLSSDPIPGVIEVVPTFCSMMICYDPLILTADELTEKLRNGLRGVGEVDLSVRRIVHIPVCYGGEYGPDINTVAEHAHLSADEVIAIHSGRDYLIDMLGFLPGFAYLGGLDPRLHTPRLAVPRTSIDAGSVGIGGAQTGIYPLPSPGGWQIIGRTPLAPYDPNRAEPILYKAGDYLRFEPISAQEYAALQTQLAAGTYSCQITIEER</sequence>
<organism evidence="5 6">
    <name type="scientific">Cryptobacterium curtum (strain ATCC 700683 / DSM 15641 / CCUG 43107 / 12-3)</name>
    <dbReference type="NCBI Taxonomy" id="469378"/>
    <lineage>
        <taxon>Bacteria</taxon>
        <taxon>Bacillati</taxon>
        <taxon>Actinomycetota</taxon>
        <taxon>Coriobacteriia</taxon>
        <taxon>Eggerthellales</taxon>
        <taxon>Eggerthellaceae</taxon>
        <taxon>Cryptobacterium</taxon>
    </lineage>
</organism>
<dbReference type="STRING" id="469378.Ccur_02000"/>
<evidence type="ECO:0000256" key="1">
    <source>
        <dbReference type="ARBA" id="ARBA00022741"/>
    </source>
</evidence>
<dbReference type="HOGENOM" id="CLU_020207_1_1_11"/>
<evidence type="ECO:0000259" key="4">
    <source>
        <dbReference type="SMART" id="SM00796"/>
    </source>
</evidence>
<dbReference type="Pfam" id="PF02682">
    <property type="entry name" value="CT_C_D"/>
    <property type="match status" value="1"/>
</dbReference>
<dbReference type="SUPFAM" id="SSF50891">
    <property type="entry name" value="Cyclophilin-like"/>
    <property type="match status" value="1"/>
</dbReference>
<evidence type="ECO:0000313" key="6">
    <source>
        <dbReference type="Proteomes" id="UP000000954"/>
    </source>
</evidence>